<feature type="region of interest" description="Disordered" evidence="1">
    <location>
        <begin position="1"/>
        <end position="71"/>
    </location>
</feature>
<evidence type="ECO:0000313" key="3">
    <source>
        <dbReference type="Proteomes" id="UP000031532"/>
    </source>
</evidence>
<dbReference type="AlphaFoldDB" id="A0A9X5E400"/>
<comment type="caution">
    <text evidence="2">The sequence shown here is derived from an EMBL/GenBank/DDBJ whole genome shotgun (WGS) entry which is preliminary data.</text>
</comment>
<dbReference type="OrthoDB" id="467855at2"/>
<organism evidence="2 3">
    <name type="scientific">Scytonema millei VB511283</name>
    <dbReference type="NCBI Taxonomy" id="1245923"/>
    <lineage>
        <taxon>Bacteria</taxon>
        <taxon>Bacillati</taxon>
        <taxon>Cyanobacteriota</taxon>
        <taxon>Cyanophyceae</taxon>
        <taxon>Nostocales</taxon>
        <taxon>Scytonemataceae</taxon>
        <taxon>Scytonema</taxon>
    </lineage>
</organism>
<proteinExistence type="predicted"/>
<protein>
    <submittedName>
        <fullName evidence="2">Uncharacterized protein</fullName>
    </submittedName>
</protein>
<dbReference type="EMBL" id="JTJC03000002">
    <property type="protein sequence ID" value="NHC34925.1"/>
    <property type="molecule type" value="Genomic_DNA"/>
</dbReference>
<dbReference type="RefSeq" id="WP_039716595.1">
    <property type="nucleotide sequence ID" value="NZ_JTJC03000002.1"/>
</dbReference>
<accession>A0A9X5E400</accession>
<gene>
    <name evidence="2" type="ORF">QH73_0009665</name>
</gene>
<name>A0A9X5E400_9CYAN</name>
<evidence type="ECO:0000256" key="1">
    <source>
        <dbReference type="SAM" id="MobiDB-lite"/>
    </source>
</evidence>
<evidence type="ECO:0000313" key="2">
    <source>
        <dbReference type="EMBL" id="NHC34925.1"/>
    </source>
</evidence>
<reference evidence="2 3" key="1">
    <citation type="journal article" date="2015" name="Genome Announc.">
        <title>Draft Genome Sequence of the Terrestrial Cyanobacterium Scytonema millei VB511283, Isolated from Eastern India.</title>
        <authorList>
            <person name="Sen D."/>
            <person name="Chandrababunaidu M.M."/>
            <person name="Singh D."/>
            <person name="Sanghi N."/>
            <person name="Ghorai A."/>
            <person name="Mishra G.P."/>
            <person name="Madduluri M."/>
            <person name="Adhikary S.P."/>
            <person name="Tripathy S."/>
        </authorList>
    </citation>
    <scope>NUCLEOTIDE SEQUENCE [LARGE SCALE GENOMIC DNA]</scope>
    <source>
        <strain evidence="2 3">VB511283</strain>
    </source>
</reference>
<dbReference type="Proteomes" id="UP000031532">
    <property type="component" value="Unassembled WGS sequence"/>
</dbReference>
<sequence length="71" mass="7641">MPSGHASHKGTSDKSNTNAAGQMDIAADKSTDPTEDILPEGATTNTTRIDEFVDYPPAYQRPEESESSQDK</sequence>
<feature type="compositionally biased region" description="Basic and acidic residues" evidence="1">
    <location>
        <begin position="61"/>
        <end position="71"/>
    </location>
</feature>
<keyword evidence="3" id="KW-1185">Reference proteome</keyword>